<reference evidence="8 9" key="1">
    <citation type="journal article" date="2008" name="PLoS ONE">
        <title>Genome sequence of Brucella abortus vaccine strain S19 compared to virulent strains yields candidate virulence genes.</title>
        <authorList>
            <person name="Crasta O.R."/>
            <person name="Folkerts O."/>
            <person name="Fei Z."/>
            <person name="Mane S.P."/>
            <person name="Evans C."/>
            <person name="Martino-Catt S."/>
            <person name="Bricker B."/>
            <person name="Yu G."/>
            <person name="Du L."/>
            <person name="Sobral B.W."/>
        </authorList>
    </citation>
    <scope>NUCLEOTIDE SEQUENCE [LARGE SCALE GENOMIC DNA]</scope>
    <source>
        <strain evidence="8 9">S19</strain>
    </source>
</reference>
<proteinExistence type="inferred from homology"/>
<dbReference type="PANTHER" id="PTHR43104">
    <property type="entry name" value="L-2-HYDROXYGLUTARATE DEHYDROGENASE, MITOCHONDRIAL"/>
    <property type="match status" value="1"/>
</dbReference>
<evidence type="ECO:0000313" key="8">
    <source>
        <dbReference type="EMBL" id="ACD74384.1"/>
    </source>
</evidence>
<dbReference type="GO" id="GO:0047545">
    <property type="term" value="F:(S)-2-hydroxyglutarate dehydrogenase activity"/>
    <property type="evidence" value="ECO:0007669"/>
    <property type="project" value="TreeGrafter"/>
</dbReference>
<dbReference type="InterPro" id="IPR006076">
    <property type="entry name" value="FAD-dep_OxRdtase"/>
</dbReference>
<dbReference type="Pfam" id="PF00990">
    <property type="entry name" value="GGDEF"/>
    <property type="match status" value="1"/>
</dbReference>
<organism evidence="8 9">
    <name type="scientific">Brucella abortus (strain S19)</name>
    <dbReference type="NCBI Taxonomy" id="430066"/>
    <lineage>
        <taxon>Bacteria</taxon>
        <taxon>Pseudomonadati</taxon>
        <taxon>Pseudomonadota</taxon>
        <taxon>Alphaproteobacteria</taxon>
        <taxon>Hyphomicrobiales</taxon>
        <taxon>Brucellaceae</taxon>
        <taxon>Brucella/Ochrobactrum group</taxon>
        <taxon>Brucella</taxon>
    </lineage>
</organism>
<dbReference type="HOGENOM" id="CLU_505955_0_0_5"/>
<feature type="transmembrane region" description="Helical" evidence="6">
    <location>
        <begin position="371"/>
        <end position="396"/>
    </location>
</feature>
<dbReference type="SMART" id="SM00267">
    <property type="entry name" value="GGDEF"/>
    <property type="match status" value="1"/>
</dbReference>
<dbReference type="CDD" id="cd01949">
    <property type="entry name" value="GGDEF"/>
    <property type="match status" value="1"/>
</dbReference>
<keyword evidence="6" id="KW-0812">Transmembrane</keyword>
<dbReference type="NCBIfam" id="TIGR00254">
    <property type="entry name" value="GGDEF"/>
    <property type="match status" value="1"/>
</dbReference>
<dbReference type="Gene3D" id="3.30.70.270">
    <property type="match status" value="1"/>
</dbReference>
<evidence type="ECO:0000256" key="2">
    <source>
        <dbReference type="ARBA" id="ARBA00022630"/>
    </source>
</evidence>
<gene>
    <name evidence="8" type="ordered locus">BAbS19_II08950</name>
</gene>
<keyword evidence="6" id="KW-1133">Transmembrane helix</keyword>
<dbReference type="InterPro" id="IPR043128">
    <property type="entry name" value="Rev_trsase/Diguanyl_cyclase"/>
</dbReference>
<dbReference type="InterPro" id="IPR036188">
    <property type="entry name" value="FAD/NAD-bd_sf"/>
</dbReference>
<dbReference type="AlphaFoldDB" id="A0A0F6AVK2"/>
<dbReference type="Gene3D" id="3.50.50.60">
    <property type="entry name" value="FAD/NAD(P)-binding domain"/>
    <property type="match status" value="1"/>
</dbReference>
<name>A0A0F6AVK2_BRUA1</name>
<dbReference type="EMBL" id="CP000888">
    <property type="protein sequence ID" value="ACD74384.1"/>
    <property type="molecule type" value="Genomic_DNA"/>
</dbReference>
<evidence type="ECO:0000313" key="9">
    <source>
        <dbReference type="Proteomes" id="UP000002565"/>
    </source>
</evidence>
<protein>
    <submittedName>
        <fullName evidence="8">Aminobutyraldehyde dehydrogenase</fullName>
    </submittedName>
</protein>
<dbReference type="InterPro" id="IPR029787">
    <property type="entry name" value="Nucleotide_cyclase"/>
</dbReference>
<dbReference type="GO" id="GO:0005737">
    <property type="term" value="C:cytoplasm"/>
    <property type="evidence" value="ECO:0007669"/>
    <property type="project" value="TreeGrafter"/>
</dbReference>
<keyword evidence="3" id="KW-0274">FAD</keyword>
<evidence type="ECO:0000256" key="1">
    <source>
        <dbReference type="ARBA" id="ARBA00001974"/>
    </source>
</evidence>
<dbReference type="SUPFAM" id="SSF51905">
    <property type="entry name" value="FAD/NAD(P)-binding domain"/>
    <property type="match status" value="1"/>
</dbReference>
<dbReference type="PANTHER" id="PTHR43104:SF2">
    <property type="entry name" value="L-2-HYDROXYGLUTARATE DEHYDROGENASE, MITOCHONDRIAL"/>
    <property type="match status" value="1"/>
</dbReference>
<accession>A0A0F6AVK2</accession>
<dbReference type="Pfam" id="PF01266">
    <property type="entry name" value="DAO"/>
    <property type="match status" value="1"/>
</dbReference>
<dbReference type="Gene3D" id="3.30.9.10">
    <property type="entry name" value="D-Amino Acid Oxidase, subunit A, domain 2"/>
    <property type="match status" value="1"/>
</dbReference>
<evidence type="ECO:0000259" key="7">
    <source>
        <dbReference type="PROSITE" id="PS50887"/>
    </source>
</evidence>
<dbReference type="InterPro" id="IPR000160">
    <property type="entry name" value="GGDEF_dom"/>
</dbReference>
<evidence type="ECO:0000256" key="3">
    <source>
        <dbReference type="ARBA" id="ARBA00022827"/>
    </source>
</evidence>
<evidence type="ECO:0000256" key="5">
    <source>
        <dbReference type="ARBA" id="ARBA00037941"/>
    </source>
</evidence>
<comment type="similarity">
    <text evidence="5">Belongs to the L2HGDH family.</text>
</comment>
<comment type="cofactor">
    <cofactor evidence="1">
        <name>FAD</name>
        <dbReference type="ChEBI" id="CHEBI:57692"/>
    </cofactor>
</comment>
<dbReference type="NCBIfam" id="NF008726">
    <property type="entry name" value="PRK11728.1"/>
    <property type="match status" value="1"/>
</dbReference>
<evidence type="ECO:0000256" key="6">
    <source>
        <dbReference type="SAM" id="Phobius"/>
    </source>
</evidence>
<dbReference type="SUPFAM" id="SSF55073">
    <property type="entry name" value="Nucleotide cyclase"/>
    <property type="match status" value="1"/>
</dbReference>
<keyword evidence="6" id="KW-0472">Membrane</keyword>
<keyword evidence="4" id="KW-0560">Oxidoreductase</keyword>
<keyword evidence="2" id="KW-0285">Flavoprotein</keyword>
<feature type="domain" description="GGDEF" evidence="7">
    <location>
        <begin position="434"/>
        <end position="538"/>
    </location>
</feature>
<dbReference type="Proteomes" id="UP000002565">
    <property type="component" value="Chromosome 2"/>
</dbReference>
<dbReference type="PROSITE" id="PS50887">
    <property type="entry name" value="GGDEF"/>
    <property type="match status" value="1"/>
</dbReference>
<dbReference type="KEGG" id="bmc:BAbS19_II08950"/>
<evidence type="ECO:0000256" key="4">
    <source>
        <dbReference type="ARBA" id="ARBA00023002"/>
    </source>
</evidence>
<sequence>MADYDYCVIGGGIVGLATAKAVQEAEPGARIIVLEKESGLARHQTGHNSGVIHAGIYYQPGSLKARLCRAGAQATKAFCKQYSIPFESCGKLLVATSALEMERMEALARRAVQNNIEFSHLDQQALRKAEPAISGLGELFVPATGIVDYAKVSRAMAAEIVERGGIVRLNSPVTAIHEDEKGVEVVSGGETVRASKLVACAGLQSDRIARLAGLDITHRIVPFRGEYYTLPQTRAGIVRHLIYPIPDPDLPFLGIHLTRTIDGGVTVGPNAVLGFSREGYAKGSFHPGDIADMSFFAGFWKMAMKNWRSAISEFGNSTSRARYLKQCRKYCPSLELSDLGAPGAGIRAQAVLAFFFVGDAAVPSELVHSRYWLGLMVAVSLVGVLVGLLILVVATADVVNELQRERDSDPLTGLLNRRGLERQADLRLHTPQCLSYGVIIADIDHFKAINDAYGHPVGDQVLVEFARILSSASKDHAIVGRVGGEEFVLLVSGTAEECEALGNRLCGLVARHAFSKLPAGQKVTSRHCGKRPLVPTWP</sequence>